<proteinExistence type="predicted"/>
<dbReference type="Proteomes" id="UP000027265">
    <property type="component" value="Unassembled WGS sequence"/>
</dbReference>
<evidence type="ECO:0000313" key="2">
    <source>
        <dbReference type="EMBL" id="KDQ56763.1"/>
    </source>
</evidence>
<dbReference type="HOGENOM" id="CLU_024199_2_3_1"/>
<gene>
    <name evidence="2" type="ORF">JAAARDRAFT_207835</name>
</gene>
<dbReference type="OrthoDB" id="2884925at2759"/>
<dbReference type="SUPFAM" id="SSF52047">
    <property type="entry name" value="RNI-like"/>
    <property type="match status" value="1"/>
</dbReference>
<feature type="compositionally biased region" description="Acidic residues" evidence="1">
    <location>
        <begin position="565"/>
        <end position="576"/>
    </location>
</feature>
<keyword evidence="3" id="KW-1185">Reference proteome</keyword>
<name>A0A067PPN3_9AGAM</name>
<dbReference type="Gene3D" id="1.20.1280.50">
    <property type="match status" value="1"/>
</dbReference>
<evidence type="ECO:0000256" key="1">
    <source>
        <dbReference type="SAM" id="MobiDB-lite"/>
    </source>
</evidence>
<feature type="region of interest" description="Disordered" evidence="1">
    <location>
        <begin position="549"/>
        <end position="576"/>
    </location>
</feature>
<protein>
    <submittedName>
        <fullName evidence="2">Uncharacterized protein</fullName>
    </submittedName>
</protein>
<dbReference type="STRING" id="933084.A0A067PPN3"/>
<dbReference type="AlphaFoldDB" id="A0A067PPN3"/>
<dbReference type="EMBL" id="KL197721">
    <property type="protein sequence ID" value="KDQ56763.1"/>
    <property type="molecule type" value="Genomic_DNA"/>
</dbReference>
<accession>A0A067PPN3</accession>
<evidence type="ECO:0000313" key="3">
    <source>
        <dbReference type="Proteomes" id="UP000027265"/>
    </source>
</evidence>
<reference evidence="3" key="1">
    <citation type="journal article" date="2014" name="Proc. Natl. Acad. Sci. U.S.A.">
        <title>Extensive sampling of basidiomycete genomes demonstrates inadequacy of the white-rot/brown-rot paradigm for wood decay fungi.</title>
        <authorList>
            <person name="Riley R."/>
            <person name="Salamov A.A."/>
            <person name="Brown D.W."/>
            <person name="Nagy L.G."/>
            <person name="Floudas D."/>
            <person name="Held B.W."/>
            <person name="Levasseur A."/>
            <person name="Lombard V."/>
            <person name="Morin E."/>
            <person name="Otillar R."/>
            <person name="Lindquist E.A."/>
            <person name="Sun H."/>
            <person name="LaButti K.M."/>
            <person name="Schmutz J."/>
            <person name="Jabbour D."/>
            <person name="Luo H."/>
            <person name="Baker S.E."/>
            <person name="Pisabarro A.G."/>
            <person name="Walton J.D."/>
            <person name="Blanchette R.A."/>
            <person name="Henrissat B."/>
            <person name="Martin F."/>
            <person name="Cullen D."/>
            <person name="Hibbett D.S."/>
            <person name="Grigoriev I.V."/>
        </authorList>
    </citation>
    <scope>NUCLEOTIDE SEQUENCE [LARGE SCALE GENOMIC DNA]</scope>
    <source>
        <strain evidence="3">MUCL 33604</strain>
    </source>
</reference>
<organism evidence="2 3">
    <name type="scientific">Jaapia argillacea MUCL 33604</name>
    <dbReference type="NCBI Taxonomy" id="933084"/>
    <lineage>
        <taxon>Eukaryota</taxon>
        <taxon>Fungi</taxon>
        <taxon>Dikarya</taxon>
        <taxon>Basidiomycota</taxon>
        <taxon>Agaricomycotina</taxon>
        <taxon>Agaricomycetes</taxon>
        <taxon>Agaricomycetidae</taxon>
        <taxon>Jaapiales</taxon>
        <taxon>Jaapiaceae</taxon>
        <taxon>Jaapia</taxon>
    </lineage>
</organism>
<sequence length="576" mass="64659">MAVVNKEEARSGMDDKISQYYECIRSIKEDRNRLSPIIVLPPELLSRIFGILSRDKLGSVLRPVEKEGRDAPEFRGLRWFRVTHVCRRWRNVALGCAPIWCEVFSFPNQFLQEVLKRSKSALLVTSLLNFPGEKDLSRKQAQRGLLALSLFERTRVFRLGSPVAFFEPFALRIPPKAPYLEALDLRQGSPVKQNATLPILKSGHAPLLKIARLANCAVPWETPLFDRLVSLNLFNVRGTSPNSSIAFAKALGRMTSLERLVLRNYGLSAGDGPMLPATPILLPKLTSLKIYGDLPNCINILAALTPPTYTRLTVRLFVLGNREPPVQLVQPLLRLMADHCRQAQLLLPMVRVALRCNNPSLNLLWYAIPSTCDPGSPFSKPLLDFSFATTGSTLPHVAAQVWDSFCVLLPMESITELYFHSPPSPEGAWLPPFLRSTKLYRLDLRFCCVRGLCKLTRSPSCPDFYDSWPDVPLLFRLLSDISTLGLYGVDALEGQVEEESIKVGEAIIWVCEQWRRRHYGSKELHIVGGLGITDELVTSWSATGVKVELDSKRSPPPLKSKGDESESEEEEFETLL</sequence>
<dbReference type="InParanoid" id="A0A067PPN3"/>